<dbReference type="AlphaFoldDB" id="A0A1F8GUS7"/>
<name>A0A1F8GUS7_9BACT</name>
<organism evidence="3 4">
    <name type="scientific">Candidatus Yanofskybacteria bacterium RIFCSPLOWO2_01_FULL_49_25</name>
    <dbReference type="NCBI Taxonomy" id="1802701"/>
    <lineage>
        <taxon>Bacteria</taxon>
        <taxon>Candidatus Yanofskyibacteriota</taxon>
    </lineage>
</organism>
<evidence type="ECO:0000313" key="3">
    <source>
        <dbReference type="EMBL" id="OGN29143.1"/>
    </source>
</evidence>
<dbReference type="InterPro" id="IPR032576">
    <property type="entry name" value="DUF4921"/>
</dbReference>
<dbReference type="PIRSF" id="PIRSF000808">
    <property type="entry name" value="GalT"/>
    <property type="match status" value="1"/>
</dbReference>
<dbReference type="GO" id="GO:0008108">
    <property type="term" value="F:UDP-glucose:hexose-1-phosphate uridylyltransferase activity"/>
    <property type="evidence" value="ECO:0007669"/>
    <property type="project" value="InterPro"/>
</dbReference>
<accession>A0A1F8GUS7</accession>
<dbReference type="Pfam" id="PF16268">
    <property type="entry name" value="DUF4921"/>
    <property type="match status" value="1"/>
</dbReference>
<dbReference type="InterPro" id="IPR001937">
    <property type="entry name" value="GalP_UDPtransf1"/>
</dbReference>
<feature type="domain" description="DUF4921" evidence="2">
    <location>
        <begin position="135"/>
        <end position="325"/>
    </location>
</feature>
<protein>
    <recommendedName>
        <fullName evidence="2">DUF4921 domain-containing protein</fullName>
    </recommendedName>
</protein>
<dbReference type="SUPFAM" id="SSF54197">
    <property type="entry name" value="HIT-like"/>
    <property type="match status" value="2"/>
</dbReference>
<dbReference type="GO" id="GO:0008270">
    <property type="term" value="F:zinc ion binding"/>
    <property type="evidence" value="ECO:0007669"/>
    <property type="project" value="InterPro"/>
</dbReference>
<dbReference type="InterPro" id="IPR036265">
    <property type="entry name" value="HIT-like_sf"/>
</dbReference>
<reference evidence="3 4" key="1">
    <citation type="journal article" date="2016" name="Nat. Commun.">
        <title>Thousands of microbial genomes shed light on interconnected biogeochemical processes in an aquifer system.</title>
        <authorList>
            <person name="Anantharaman K."/>
            <person name="Brown C.T."/>
            <person name="Hug L.A."/>
            <person name="Sharon I."/>
            <person name="Castelle C.J."/>
            <person name="Probst A.J."/>
            <person name="Thomas B.C."/>
            <person name="Singh A."/>
            <person name="Wilkins M.J."/>
            <person name="Karaoz U."/>
            <person name="Brodie E.L."/>
            <person name="Williams K.H."/>
            <person name="Hubbard S.S."/>
            <person name="Banfield J.F."/>
        </authorList>
    </citation>
    <scope>NUCLEOTIDE SEQUENCE [LARGE SCALE GENOMIC DNA]</scope>
</reference>
<evidence type="ECO:0000256" key="1">
    <source>
        <dbReference type="PIRSR" id="PIRSR000808-1"/>
    </source>
</evidence>
<gene>
    <name evidence="3" type="ORF">A3A33_02680</name>
</gene>
<dbReference type="PANTHER" id="PTHR42763">
    <property type="entry name" value="ADP-GLUCOSE PHOSPHORYLASE"/>
    <property type="match status" value="1"/>
</dbReference>
<dbReference type="Gene3D" id="3.30.428.10">
    <property type="entry name" value="HIT-like"/>
    <property type="match status" value="2"/>
</dbReference>
<dbReference type="EMBL" id="MGKP01000009">
    <property type="protein sequence ID" value="OGN29143.1"/>
    <property type="molecule type" value="Genomic_DNA"/>
</dbReference>
<sequence>MESQFRQDPVSGEWVLISANRARKPHAILPREDNYQRPEDCPFENPQKTGHGEPMLVWPDDAGADWRIQVIQNKFPALTPGVCSPIITQDEYHVAEGVGHHEVVIMRDHDHALSDFSVERLTDVLAVYQLRYKTLAEDPCARYIIIFHNYGKEGGATIYHPHSQIMSVPILPPDVQRSIEGARGYFKNNGREVYGVMIEQEIIHKGRIVYENETHIAFCPFVSKIPYEMRVYPKRQEHRFDLVDQKGLEGVADVLRAVLSAVKKALNDPALNYFIHTAPVHEIGPSPSSDFYRWHIEVKPHIKFDAGFEAGTGIKINIIDPDDAAKVLREAL</sequence>
<evidence type="ECO:0000259" key="2">
    <source>
        <dbReference type="Pfam" id="PF16268"/>
    </source>
</evidence>
<dbReference type="InterPro" id="IPR053177">
    <property type="entry name" value="ADP-glucose_phosphorylase"/>
</dbReference>
<evidence type="ECO:0000313" key="4">
    <source>
        <dbReference type="Proteomes" id="UP000179047"/>
    </source>
</evidence>
<comment type="caution">
    <text evidence="3">The sequence shown here is derived from an EMBL/GenBank/DDBJ whole genome shotgun (WGS) entry which is preliminary data.</text>
</comment>
<feature type="active site" description="Tele-UMP-histidine intermediate" evidence="1">
    <location>
        <position position="162"/>
    </location>
</feature>
<dbReference type="GO" id="GO:0006012">
    <property type="term" value="P:galactose metabolic process"/>
    <property type="evidence" value="ECO:0007669"/>
    <property type="project" value="InterPro"/>
</dbReference>
<proteinExistence type="predicted"/>
<dbReference type="PANTHER" id="PTHR42763:SF2">
    <property type="entry name" value="ADP-GLUCOSE PHOSPHORYLASE"/>
    <property type="match status" value="1"/>
</dbReference>
<dbReference type="STRING" id="1802701.A3A33_02680"/>
<dbReference type="Proteomes" id="UP000179047">
    <property type="component" value="Unassembled WGS sequence"/>
</dbReference>